<keyword evidence="3" id="KW-1185">Reference proteome</keyword>
<dbReference type="STRING" id="151549.A0A4C1TS90"/>
<evidence type="ECO:0000313" key="3">
    <source>
        <dbReference type="Proteomes" id="UP000299102"/>
    </source>
</evidence>
<protein>
    <submittedName>
        <fullName evidence="2">Uncharacterized protein</fullName>
    </submittedName>
</protein>
<feature type="transmembrane region" description="Helical" evidence="1">
    <location>
        <begin position="371"/>
        <end position="390"/>
    </location>
</feature>
<comment type="caution">
    <text evidence="2">The sequence shown here is derived from an EMBL/GenBank/DDBJ whole genome shotgun (WGS) entry which is preliminary data.</text>
</comment>
<keyword evidence="1" id="KW-0812">Transmembrane</keyword>
<keyword evidence="1" id="KW-0472">Membrane</keyword>
<name>A0A4C1TS90_EUMVA</name>
<gene>
    <name evidence="2" type="ORF">EVAR_13245_1</name>
</gene>
<organism evidence="2 3">
    <name type="scientific">Eumeta variegata</name>
    <name type="common">Bagworm moth</name>
    <name type="synonym">Eumeta japonica</name>
    <dbReference type="NCBI Taxonomy" id="151549"/>
    <lineage>
        <taxon>Eukaryota</taxon>
        <taxon>Metazoa</taxon>
        <taxon>Ecdysozoa</taxon>
        <taxon>Arthropoda</taxon>
        <taxon>Hexapoda</taxon>
        <taxon>Insecta</taxon>
        <taxon>Pterygota</taxon>
        <taxon>Neoptera</taxon>
        <taxon>Endopterygota</taxon>
        <taxon>Lepidoptera</taxon>
        <taxon>Glossata</taxon>
        <taxon>Ditrysia</taxon>
        <taxon>Tineoidea</taxon>
        <taxon>Psychidae</taxon>
        <taxon>Oiketicinae</taxon>
        <taxon>Eumeta</taxon>
    </lineage>
</organism>
<evidence type="ECO:0000256" key="1">
    <source>
        <dbReference type="SAM" id="Phobius"/>
    </source>
</evidence>
<proteinExistence type="predicted"/>
<dbReference type="Proteomes" id="UP000299102">
    <property type="component" value="Unassembled WGS sequence"/>
</dbReference>
<accession>A0A4C1TS90</accession>
<dbReference type="EMBL" id="BGZK01000082">
    <property type="protein sequence ID" value="GBP16865.1"/>
    <property type="molecule type" value="Genomic_DNA"/>
</dbReference>
<keyword evidence="1" id="KW-1133">Transmembrane helix</keyword>
<evidence type="ECO:0000313" key="2">
    <source>
        <dbReference type="EMBL" id="GBP16865.1"/>
    </source>
</evidence>
<dbReference type="OrthoDB" id="7376111at2759"/>
<sequence>MAGFARWLREAKNLSQSDKSAAVCATPPHLEGALLSRLSKSKLCDDFEFNDQTRNAHVEAANKRTDNYDYNSIVVADDVKDKYFDKNLLRDEMVNYVDKQDGLDDDVYDEEMDLPSDEVLAISKAKVHLFDAWSDAQEVHLSWRVDPPGARYRCTGMTVAKGEALPKHVACHRAPPQSVVLQGLKIDPLEQYTFCIALEEMDETDTPVALVLGCAPAQPVRSRATYVTATAPTMASPVVTEVNPIRVSEVRSNVTSDGVLTVMISLLGYSDRYQIPLTRSQRITDSKYSPPVYNCYVVLAILSRGSLVAQKDTPCRQTLEVSMDGLVRGPYEVCATLSKKSEGVAPICVVPQLIEVNSMEVKASLKGLNTALIGVSLGLMVLVIGLVWFVRRILKKPPDIEQHRCYRQEPVVEESNRANYVMLTATSKV</sequence>
<reference evidence="2 3" key="1">
    <citation type="journal article" date="2019" name="Commun. Biol.">
        <title>The bagworm genome reveals a unique fibroin gene that provides high tensile strength.</title>
        <authorList>
            <person name="Kono N."/>
            <person name="Nakamura H."/>
            <person name="Ohtoshi R."/>
            <person name="Tomita M."/>
            <person name="Numata K."/>
            <person name="Arakawa K."/>
        </authorList>
    </citation>
    <scope>NUCLEOTIDE SEQUENCE [LARGE SCALE GENOMIC DNA]</scope>
</reference>
<dbReference type="AlphaFoldDB" id="A0A4C1TS90"/>